<dbReference type="AlphaFoldDB" id="A0A8T0SS43"/>
<dbReference type="EMBL" id="CM029045">
    <property type="protein sequence ID" value="KAG2600937.1"/>
    <property type="molecule type" value="Genomic_DNA"/>
</dbReference>
<organism evidence="1 2">
    <name type="scientific">Panicum virgatum</name>
    <name type="common">Blackwell switchgrass</name>
    <dbReference type="NCBI Taxonomy" id="38727"/>
    <lineage>
        <taxon>Eukaryota</taxon>
        <taxon>Viridiplantae</taxon>
        <taxon>Streptophyta</taxon>
        <taxon>Embryophyta</taxon>
        <taxon>Tracheophyta</taxon>
        <taxon>Spermatophyta</taxon>
        <taxon>Magnoliopsida</taxon>
        <taxon>Liliopsida</taxon>
        <taxon>Poales</taxon>
        <taxon>Poaceae</taxon>
        <taxon>PACMAD clade</taxon>
        <taxon>Panicoideae</taxon>
        <taxon>Panicodae</taxon>
        <taxon>Paniceae</taxon>
        <taxon>Panicinae</taxon>
        <taxon>Panicum</taxon>
        <taxon>Panicum sect. Hiantes</taxon>
    </lineage>
</organism>
<protein>
    <submittedName>
        <fullName evidence="1">Uncharacterized protein</fullName>
    </submittedName>
</protein>
<evidence type="ECO:0000313" key="1">
    <source>
        <dbReference type="EMBL" id="KAG2600937.1"/>
    </source>
</evidence>
<sequence>MSDLTRLGVKRRACFSASASWFLECKAEN</sequence>
<evidence type="ECO:0000313" key="2">
    <source>
        <dbReference type="Proteomes" id="UP000823388"/>
    </source>
</evidence>
<name>A0A8T0SS43_PANVG</name>
<keyword evidence="2" id="KW-1185">Reference proteome</keyword>
<comment type="caution">
    <text evidence="1">The sequence shown here is derived from an EMBL/GenBank/DDBJ whole genome shotgun (WGS) entry which is preliminary data.</text>
</comment>
<accession>A0A8T0SS43</accession>
<reference evidence="1" key="1">
    <citation type="submission" date="2020-05" db="EMBL/GenBank/DDBJ databases">
        <title>WGS assembly of Panicum virgatum.</title>
        <authorList>
            <person name="Lovell J.T."/>
            <person name="Jenkins J."/>
            <person name="Shu S."/>
            <person name="Juenger T.E."/>
            <person name="Schmutz J."/>
        </authorList>
    </citation>
    <scope>NUCLEOTIDE SEQUENCE</scope>
    <source>
        <strain evidence="1">AP13</strain>
    </source>
</reference>
<dbReference type="Proteomes" id="UP000823388">
    <property type="component" value="Chromosome 5K"/>
</dbReference>
<gene>
    <name evidence="1" type="ORF">PVAP13_5KG127607</name>
</gene>
<proteinExistence type="predicted"/>